<proteinExistence type="predicted"/>
<reference evidence="2 3" key="1">
    <citation type="submission" date="2022-09" db="EMBL/GenBank/DDBJ databases">
        <title>New species of Phenylobacterium.</title>
        <authorList>
            <person name="Mieszkin S."/>
        </authorList>
    </citation>
    <scope>NUCLEOTIDE SEQUENCE [LARGE SCALE GENOMIC DNA]</scope>
    <source>
        <strain evidence="2 3">HK31-G</strain>
    </source>
</reference>
<evidence type="ECO:0008006" key="4">
    <source>
        <dbReference type="Google" id="ProtNLM"/>
    </source>
</evidence>
<organism evidence="2 3">
    <name type="scientific">Phenylobacterium ferrooxidans</name>
    <dbReference type="NCBI Taxonomy" id="2982689"/>
    <lineage>
        <taxon>Bacteria</taxon>
        <taxon>Pseudomonadati</taxon>
        <taxon>Pseudomonadota</taxon>
        <taxon>Alphaproteobacteria</taxon>
        <taxon>Caulobacterales</taxon>
        <taxon>Caulobacteraceae</taxon>
        <taxon>Phenylobacterium</taxon>
    </lineage>
</organism>
<evidence type="ECO:0000256" key="1">
    <source>
        <dbReference type="SAM" id="SignalP"/>
    </source>
</evidence>
<comment type="caution">
    <text evidence="2">The sequence shown here is derived from an EMBL/GenBank/DDBJ whole genome shotgun (WGS) entry which is preliminary data.</text>
</comment>
<gene>
    <name evidence="2" type="ORF">OCL97_09585</name>
</gene>
<feature type="chain" id="PRO_5046087796" description="Thyroglobulin type-1 domain-containing protein" evidence="1">
    <location>
        <begin position="17"/>
        <end position="77"/>
    </location>
</feature>
<keyword evidence="1" id="KW-0732">Signal</keyword>
<dbReference type="RefSeq" id="WP_377369677.1">
    <property type="nucleotide sequence ID" value="NZ_JAOTJD010000015.1"/>
</dbReference>
<dbReference type="PROSITE" id="PS51257">
    <property type="entry name" value="PROKAR_LIPOPROTEIN"/>
    <property type="match status" value="1"/>
</dbReference>
<keyword evidence="3" id="KW-1185">Reference proteome</keyword>
<evidence type="ECO:0000313" key="3">
    <source>
        <dbReference type="Proteomes" id="UP001598130"/>
    </source>
</evidence>
<accession>A0ABW6CM98</accession>
<sequence length="77" mass="7717">MTVRLALLLTATAALLASCLTVPGVSVPGVNDSPPTAAPLCRTPVGQCRINAYAAPGASCWCPTRRGSAAIGEVVLP</sequence>
<dbReference type="Proteomes" id="UP001598130">
    <property type="component" value="Unassembled WGS sequence"/>
</dbReference>
<name>A0ABW6CM98_9CAUL</name>
<dbReference type="EMBL" id="JAOTJD010000015">
    <property type="protein sequence ID" value="MFD3264210.1"/>
    <property type="molecule type" value="Genomic_DNA"/>
</dbReference>
<protein>
    <recommendedName>
        <fullName evidence="4">Thyroglobulin type-1 domain-containing protein</fullName>
    </recommendedName>
</protein>
<evidence type="ECO:0000313" key="2">
    <source>
        <dbReference type="EMBL" id="MFD3264210.1"/>
    </source>
</evidence>
<feature type="signal peptide" evidence="1">
    <location>
        <begin position="1"/>
        <end position="16"/>
    </location>
</feature>